<dbReference type="EMBL" id="JAPAAF010000009">
    <property type="protein sequence ID" value="MCW0482827.1"/>
    <property type="molecule type" value="Genomic_DNA"/>
</dbReference>
<evidence type="ECO:0000256" key="1">
    <source>
        <dbReference type="SAM" id="Phobius"/>
    </source>
</evidence>
<dbReference type="PIRSF" id="PIRSF018266">
    <property type="entry name" value="FecR"/>
    <property type="match status" value="1"/>
</dbReference>
<feature type="domain" description="FecR protein" evidence="2">
    <location>
        <begin position="123"/>
        <end position="214"/>
    </location>
</feature>
<dbReference type="InterPro" id="IPR006860">
    <property type="entry name" value="FecR"/>
</dbReference>
<dbReference type="PANTHER" id="PTHR30273">
    <property type="entry name" value="PERIPLASMIC SIGNAL SENSOR AND SIGMA FACTOR ACTIVATOR FECR-RELATED"/>
    <property type="match status" value="1"/>
</dbReference>
<dbReference type="InterPro" id="IPR012373">
    <property type="entry name" value="Ferrdict_sens_TM"/>
</dbReference>
<sequence>MPKKEKIRIILRQLNGEATPEEKDFFSQWLLAKPENFDLFIEIKKLWETPMSRDLKFDDTKALMRINQATTRKRQINWHHYATRIAAIVIILVTIGSIAFHRFVKVQPENVITENIKLITKTSSPGEQLRITLPDASVAHLNAGSTICYPEKFTGHSRDINLIGEAFFEVTKDSLRPFIVSSANITTTVLGTSFNIKAFNDQNITVTVATGKVKVENMQEDMIGEIMLLPNEQASYNKNENRFTRQEVDARHYLAWTEGIIRFNNDDLQEVANMLERWYQVSIRLEVPRDEKIHIKGSYKDKKLYTILDGLSYMYNLSYAWQNENTILIKKETDMPPKNAYE</sequence>
<keyword evidence="5" id="KW-1185">Reference proteome</keyword>
<evidence type="ECO:0000313" key="5">
    <source>
        <dbReference type="Proteomes" id="UP001163821"/>
    </source>
</evidence>
<feature type="transmembrane region" description="Helical" evidence="1">
    <location>
        <begin position="81"/>
        <end position="100"/>
    </location>
</feature>
<dbReference type="Proteomes" id="UP001163821">
    <property type="component" value="Unassembled WGS sequence"/>
</dbReference>
<dbReference type="AlphaFoldDB" id="A0AA41Y806"/>
<evidence type="ECO:0000259" key="2">
    <source>
        <dbReference type="Pfam" id="PF04773"/>
    </source>
</evidence>
<proteinExistence type="predicted"/>
<name>A0AA41Y806_9BACT</name>
<evidence type="ECO:0000259" key="3">
    <source>
        <dbReference type="Pfam" id="PF16344"/>
    </source>
</evidence>
<dbReference type="Gene3D" id="2.60.120.1440">
    <property type="match status" value="1"/>
</dbReference>
<evidence type="ECO:0000313" key="4">
    <source>
        <dbReference type="EMBL" id="MCW0482827.1"/>
    </source>
</evidence>
<gene>
    <name evidence="4" type="ORF">N2K84_08820</name>
</gene>
<dbReference type="InterPro" id="IPR032508">
    <property type="entry name" value="FecR_C"/>
</dbReference>
<keyword evidence="1" id="KW-0472">Membrane</keyword>
<feature type="domain" description="Protein FecR C-terminal" evidence="3">
    <location>
        <begin position="261"/>
        <end position="329"/>
    </location>
</feature>
<comment type="caution">
    <text evidence="4">The sequence shown here is derived from an EMBL/GenBank/DDBJ whole genome shotgun (WGS) entry which is preliminary data.</text>
</comment>
<dbReference type="GO" id="GO:0016989">
    <property type="term" value="F:sigma factor antagonist activity"/>
    <property type="evidence" value="ECO:0007669"/>
    <property type="project" value="TreeGrafter"/>
</dbReference>
<keyword evidence="1" id="KW-0812">Transmembrane</keyword>
<accession>A0AA41Y806</accession>
<keyword evidence="1" id="KW-1133">Transmembrane helix</keyword>
<organism evidence="4 5">
    <name type="scientific">Gaoshiqia sediminis</name>
    <dbReference type="NCBI Taxonomy" id="2986998"/>
    <lineage>
        <taxon>Bacteria</taxon>
        <taxon>Pseudomonadati</taxon>
        <taxon>Bacteroidota</taxon>
        <taxon>Bacteroidia</taxon>
        <taxon>Marinilabiliales</taxon>
        <taxon>Prolixibacteraceae</taxon>
        <taxon>Gaoshiqia</taxon>
    </lineage>
</organism>
<dbReference type="Pfam" id="PF04773">
    <property type="entry name" value="FecR"/>
    <property type="match status" value="1"/>
</dbReference>
<dbReference type="Pfam" id="PF16344">
    <property type="entry name" value="FecR_C"/>
    <property type="match status" value="1"/>
</dbReference>
<reference evidence="4" key="1">
    <citation type="submission" date="2022-10" db="EMBL/GenBank/DDBJ databases">
        <title>Gaoshiqiia sediminis gen. nov., sp. nov., isolated from coastal sediment.</title>
        <authorList>
            <person name="Yu W.X."/>
            <person name="Mu D.S."/>
            <person name="Du J.Z."/>
            <person name="Liang Y.Q."/>
        </authorList>
    </citation>
    <scope>NUCLEOTIDE SEQUENCE</scope>
    <source>
        <strain evidence="4">A06</strain>
    </source>
</reference>
<dbReference type="RefSeq" id="WP_282591430.1">
    <property type="nucleotide sequence ID" value="NZ_JAPAAF010000009.1"/>
</dbReference>
<protein>
    <submittedName>
        <fullName evidence="4">FecR domain-containing protein</fullName>
    </submittedName>
</protein>
<dbReference type="PANTHER" id="PTHR30273:SF2">
    <property type="entry name" value="PROTEIN FECR"/>
    <property type="match status" value="1"/>
</dbReference>
<dbReference type="Gene3D" id="3.55.50.30">
    <property type="match status" value="1"/>
</dbReference>